<keyword evidence="4" id="KW-1185">Reference proteome</keyword>
<keyword evidence="2" id="KW-0472">Membrane</keyword>
<feature type="region of interest" description="Disordered" evidence="1">
    <location>
        <begin position="1"/>
        <end position="22"/>
    </location>
</feature>
<dbReference type="EMBL" id="CP001875">
    <property type="protein sequence ID" value="ADD76601.1"/>
    <property type="molecule type" value="Genomic_DNA"/>
</dbReference>
<dbReference type="STRING" id="706191.PANA_1434"/>
<evidence type="ECO:0000313" key="4">
    <source>
        <dbReference type="Proteomes" id="UP000001702"/>
    </source>
</evidence>
<dbReference type="eggNOG" id="ENOG5031KIM">
    <property type="taxonomic scope" value="Bacteria"/>
</dbReference>
<dbReference type="HOGENOM" id="CLU_199905_0_0_6"/>
<dbReference type="AlphaFoldDB" id="D4GBZ8"/>
<dbReference type="KEGG" id="pam:PANA_1434"/>
<keyword evidence="2" id="KW-0812">Transmembrane</keyword>
<keyword evidence="2" id="KW-1133">Transmembrane helix</keyword>
<accession>D4GBZ8</accession>
<organism evidence="3 4">
    <name type="scientific">Pantoea ananatis (strain LMG 20103)</name>
    <dbReference type="NCBI Taxonomy" id="706191"/>
    <lineage>
        <taxon>Bacteria</taxon>
        <taxon>Pseudomonadati</taxon>
        <taxon>Pseudomonadota</taxon>
        <taxon>Gammaproteobacteria</taxon>
        <taxon>Enterobacterales</taxon>
        <taxon>Erwiniaceae</taxon>
        <taxon>Pantoea</taxon>
    </lineage>
</organism>
<evidence type="ECO:0000313" key="3">
    <source>
        <dbReference type="EMBL" id="ADD76601.1"/>
    </source>
</evidence>
<evidence type="ECO:0000256" key="2">
    <source>
        <dbReference type="SAM" id="Phobius"/>
    </source>
</evidence>
<gene>
    <name evidence="3" type="ordered locus">PANA_1434</name>
</gene>
<reference evidence="3 4" key="1">
    <citation type="journal article" date="2010" name="J. Bacteriol.">
        <title>Genome sequence of Pantoea ananatis LMG20103, the causative agent of Eucalyptus blight and dieback.</title>
        <authorList>
            <person name="De Maayer P."/>
            <person name="Chan W.Y."/>
            <person name="Venter S.N."/>
            <person name="Toth I.K."/>
            <person name="Birch P.R."/>
            <person name="Joubert F."/>
            <person name="Coutinho T.A."/>
        </authorList>
    </citation>
    <scope>NUCLEOTIDE SEQUENCE [LARGE SCALE GENOMIC DNA]</scope>
    <source>
        <strain evidence="3 4">LMG 20103</strain>
    </source>
</reference>
<sequence>MSHALTRKSMLLPSPPEEHDEPVVQPLADAHFAIVVLAVTSVTLIIFVLIVTLWMS</sequence>
<protein>
    <submittedName>
        <fullName evidence="3">Uncharacterized protein</fullName>
    </submittedName>
</protein>
<dbReference type="Proteomes" id="UP000001702">
    <property type="component" value="Chromosome"/>
</dbReference>
<name>D4GBZ8_PANAM</name>
<feature type="transmembrane region" description="Helical" evidence="2">
    <location>
        <begin position="32"/>
        <end position="55"/>
    </location>
</feature>
<proteinExistence type="predicted"/>
<evidence type="ECO:0000256" key="1">
    <source>
        <dbReference type="SAM" id="MobiDB-lite"/>
    </source>
</evidence>